<gene>
    <name evidence="1" type="ORF">Xsto_00959</name>
</gene>
<sequence>MESINNITLYIDKSLEKEFYTELKKFNIEVNSIGSDLKTLNIAKRTLTFIKDNLRYLDGLRKSLIALLGGERNLKISITKNDGSSISIEGDLDKGEIIEVLKEASALIISQSDKER</sequence>
<dbReference type="AlphaFoldDB" id="A0A2D0KT69"/>
<evidence type="ECO:0000313" key="1">
    <source>
        <dbReference type="EMBL" id="PHM66630.1"/>
    </source>
</evidence>
<dbReference type="EMBL" id="NJAJ01000007">
    <property type="protein sequence ID" value="PHM66630.1"/>
    <property type="molecule type" value="Genomic_DNA"/>
</dbReference>
<dbReference type="Proteomes" id="UP000222366">
    <property type="component" value="Unassembled WGS sequence"/>
</dbReference>
<reference evidence="1 2" key="1">
    <citation type="journal article" date="2017" name="Nat. Microbiol.">
        <title>Natural product diversity associated with the nematode symbionts Photorhabdus and Xenorhabdus.</title>
        <authorList>
            <person name="Tobias N.J."/>
            <person name="Wolff H."/>
            <person name="Djahanschiri B."/>
            <person name="Grundmann F."/>
            <person name="Kronenwerth M."/>
            <person name="Shi Y.M."/>
            <person name="Simonyi S."/>
            <person name="Grun P."/>
            <person name="Shapiro-Ilan D."/>
            <person name="Pidot S.J."/>
            <person name="Stinear T.P."/>
            <person name="Ebersberger I."/>
            <person name="Bode H.B."/>
        </authorList>
    </citation>
    <scope>NUCLEOTIDE SEQUENCE [LARGE SCALE GENOMIC DNA]</scope>
    <source>
        <strain evidence="1 2">DSM 17904</strain>
    </source>
</reference>
<comment type="caution">
    <text evidence="1">The sequence shown here is derived from an EMBL/GenBank/DDBJ whole genome shotgun (WGS) entry which is preliminary data.</text>
</comment>
<accession>A0A2D0KT69</accession>
<evidence type="ECO:0000313" key="2">
    <source>
        <dbReference type="Proteomes" id="UP000222366"/>
    </source>
</evidence>
<proteinExistence type="predicted"/>
<dbReference type="RefSeq" id="WP_099123031.1">
    <property type="nucleotide sequence ID" value="NZ_CAWNRH010000148.1"/>
</dbReference>
<organism evidence="1 2">
    <name type="scientific">Xenorhabdus stockiae</name>
    <dbReference type="NCBI Taxonomy" id="351614"/>
    <lineage>
        <taxon>Bacteria</taxon>
        <taxon>Pseudomonadati</taxon>
        <taxon>Pseudomonadota</taxon>
        <taxon>Gammaproteobacteria</taxon>
        <taxon>Enterobacterales</taxon>
        <taxon>Morganellaceae</taxon>
        <taxon>Xenorhabdus</taxon>
    </lineage>
</organism>
<protein>
    <submittedName>
        <fullName evidence="1">Uncharacterized protein</fullName>
    </submittedName>
</protein>
<name>A0A2D0KT69_9GAMM</name>
<keyword evidence="2" id="KW-1185">Reference proteome</keyword>